<reference evidence="3 4" key="1">
    <citation type="submission" date="2007-03" db="EMBL/GenBank/DDBJ databases">
        <title>Complete sequence of Desulfotomaculum reducens MI-1.</title>
        <authorList>
            <consortium name="US DOE Joint Genome Institute"/>
            <person name="Copeland A."/>
            <person name="Lucas S."/>
            <person name="Lapidus A."/>
            <person name="Barry K."/>
            <person name="Detter J.C."/>
            <person name="Glavina del Rio T."/>
            <person name="Hammon N."/>
            <person name="Israni S."/>
            <person name="Dalin E."/>
            <person name="Tice H."/>
            <person name="Pitluck S."/>
            <person name="Sims D."/>
            <person name="Brettin T."/>
            <person name="Bruce D."/>
            <person name="Han C."/>
            <person name="Tapia R."/>
            <person name="Schmutz J."/>
            <person name="Larimer F."/>
            <person name="Land M."/>
            <person name="Hauser L."/>
            <person name="Kyrpides N."/>
            <person name="Kim E."/>
            <person name="Tebo B.M."/>
            <person name="Richardson P."/>
        </authorList>
    </citation>
    <scope>NUCLEOTIDE SEQUENCE [LARGE SCALE GENOMIC DNA]</scope>
    <source>
        <strain evidence="3 4">MI-1</strain>
    </source>
</reference>
<dbReference type="PANTHER" id="PTHR10587">
    <property type="entry name" value="GLYCOSYL TRANSFERASE-RELATED"/>
    <property type="match status" value="1"/>
</dbReference>
<dbReference type="STRING" id="349161.Dred_0643"/>
<dbReference type="HOGENOM" id="CLU_046845_0_0_9"/>
<feature type="transmembrane region" description="Helical" evidence="1">
    <location>
        <begin position="6"/>
        <end position="27"/>
    </location>
</feature>
<dbReference type="KEGG" id="drm:Dred_0643"/>
<keyword evidence="1" id="KW-0812">Transmembrane</keyword>
<dbReference type="SUPFAM" id="SSF88713">
    <property type="entry name" value="Glycoside hydrolase/deacetylase"/>
    <property type="match status" value="1"/>
</dbReference>
<sequence>MYLNVFKLAGIAFFIYILLPTFLGRVLSIGSYRRGNKHSGKVALTFDDGPDPLFTAQVLDILQQYNAKASFFVVGNHAKKHPELIQRILAEGHSLGTHGYHHSFAWLQGPIASIREIMLGHKSIALIDGKLPLYFRPSWGVFNLATYLYTLLSQQKTVLWTFMTWDWDAKSSAESIHDIVTRKTRSGSIIVFHDRCTGFGAAAEGPVKMVQALPIILKELKCKGLEPVNLEQLMLYDDVGFIKKNLRRLWQVWELCFDRIAGLKPVGNEGLFRLAVRSYRGQTLKLPDGTLLSPGDKVIELHLNNDFLQQLTTKARSLEATAIALLRETRRSLPLLAKFISQDPACNGTKALIGITMIHRGTPQLGFTVYDLSPRIRSLVAWYQRWLLFLMHPGGLSHIRRQWSKLVPKKVIITRNELLNRYLLR</sequence>
<dbReference type="InterPro" id="IPR011330">
    <property type="entry name" value="Glyco_hydro/deAcase_b/a-brl"/>
</dbReference>
<keyword evidence="1" id="KW-0472">Membrane</keyword>
<dbReference type="InterPro" id="IPR054467">
    <property type="entry name" value="YkoP-like_dom"/>
</dbReference>
<accession>A4J279</accession>
<dbReference type="OrthoDB" id="61520at2"/>
<gene>
    <name evidence="3" type="ordered locus">Dred_0643</name>
</gene>
<evidence type="ECO:0000313" key="4">
    <source>
        <dbReference type="Proteomes" id="UP000001556"/>
    </source>
</evidence>
<dbReference type="AlphaFoldDB" id="A4J279"/>
<dbReference type="eggNOG" id="COG0726">
    <property type="taxonomic scope" value="Bacteria"/>
</dbReference>
<evidence type="ECO:0000259" key="2">
    <source>
        <dbReference type="PROSITE" id="PS51677"/>
    </source>
</evidence>
<protein>
    <submittedName>
        <fullName evidence="3">Polysaccharide deacetylase</fullName>
    </submittedName>
</protein>
<dbReference type="InterPro" id="IPR002509">
    <property type="entry name" value="NODB_dom"/>
</dbReference>
<dbReference type="Proteomes" id="UP000001556">
    <property type="component" value="Chromosome"/>
</dbReference>
<dbReference type="GO" id="GO:0016810">
    <property type="term" value="F:hydrolase activity, acting on carbon-nitrogen (but not peptide) bonds"/>
    <property type="evidence" value="ECO:0007669"/>
    <property type="project" value="InterPro"/>
</dbReference>
<dbReference type="PANTHER" id="PTHR10587:SF137">
    <property type="entry name" value="4-DEOXY-4-FORMAMIDO-L-ARABINOSE-PHOSPHOUNDECAPRENOL DEFORMYLASE ARND-RELATED"/>
    <property type="match status" value="1"/>
</dbReference>
<dbReference type="EMBL" id="CP000612">
    <property type="protein sequence ID" value="ABO49182.1"/>
    <property type="molecule type" value="Genomic_DNA"/>
</dbReference>
<feature type="domain" description="NodB homology" evidence="2">
    <location>
        <begin position="40"/>
        <end position="228"/>
    </location>
</feature>
<dbReference type="GO" id="GO:0005975">
    <property type="term" value="P:carbohydrate metabolic process"/>
    <property type="evidence" value="ECO:0007669"/>
    <property type="project" value="InterPro"/>
</dbReference>
<dbReference type="Gene3D" id="3.20.20.370">
    <property type="entry name" value="Glycoside hydrolase/deacetylase"/>
    <property type="match status" value="1"/>
</dbReference>
<dbReference type="PROSITE" id="PS51677">
    <property type="entry name" value="NODB"/>
    <property type="match status" value="1"/>
</dbReference>
<dbReference type="CDD" id="cd10959">
    <property type="entry name" value="CE4_NodB_like_3"/>
    <property type="match status" value="1"/>
</dbReference>
<keyword evidence="4" id="KW-1185">Reference proteome</keyword>
<evidence type="ECO:0000256" key="1">
    <source>
        <dbReference type="SAM" id="Phobius"/>
    </source>
</evidence>
<dbReference type="InterPro" id="IPR050248">
    <property type="entry name" value="Polysacc_deacetylase_ArnD"/>
</dbReference>
<dbReference type="RefSeq" id="WP_011877018.1">
    <property type="nucleotide sequence ID" value="NC_009253.1"/>
</dbReference>
<proteinExistence type="predicted"/>
<organism evidence="3 4">
    <name type="scientific">Desulforamulus reducens (strain ATCC BAA-1160 / DSM 100696 / MI-1)</name>
    <name type="common">Desulfotomaculum reducens</name>
    <dbReference type="NCBI Taxonomy" id="349161"/>
    <lineage>
        <taxon>Bacteria</taxon>
        <taxon>Bacillati</taxon>
        <taxon>Bacillota</taxon>
        <taxon>Clostridia</taxon>
        <taxon>Eubacteriales</taxon>
        <taxon>Peptococcaceae</taxon>
        <taxon>Desulforamulus</taxon>
    </lineage>
</organism>
<keyword evidence="1" id="KW-1133">Transmembrane helix</keyword>
<name>A4J279_DESRM</name>
<dbReference type="Pfam" id="PF22790">
    <property type="entry name" value="YkoP"/>
    <property type="match status" value="1"/>
</dbReference>
<dbReference type="Pfam" id="PF01522">
    <property type="entry name" value="Polysacc_deac_1"/>
    <property type="match status" value="1"/>
</dbReference>
<evidence type="ECO:0000313" key="3">
    <source>
        <dbReference type="EMBL" id="ABO49182.1"/>
    </source>
</evidence>